<keyword evidence="6" id="KW-0812">Transmembrane</keyword>
<dbReference type="InterPro" id="IPR036249">
    <property type="entry name" value="Thioredoxin-like_sf"/>
</dbReference>
<evidence type="ECO:0000256" key="3">
    <source>
        <dbReference type="ARBA" id="ARBA00023002"/>
    </source>
</evidence>
<feature type="domain" description="Thioredoxin-like fold" evidence="7">
    <location>
        <begin position="55"/>
        <end position="218"/>
    </location>
</feature>
<evidence type="ECO:0000256" key="4">
    <source>
        <dbReference type="ARBA" id="ARBA00023157"/>
    </source>
</evidence>
<keyword evidence="5" id="KW-0676">Redox-active center</keyword>
<dbReference type="Pfam" id="PF13462">
    <property type="entry name" value="Thioredoxin_4"/>
    <property type="match status" value="1"/>
</dbReference>
<keyword evidence="6" id="KW-0472">Membrane</keyword>
<dbReference type="GO" id="GO:0016491">
    <property type="term" value="F:oxidoreductase activity"/>
    <property type="evidence" value="ECO:0007669"/>
    <property type="project" value="UniProtKB-KW"/>
</dbReference>
<proteinExistence type="inferred from homology"/>
<evidence type="ECO:0000259" key="7">
    <source>
        <dbReference type="Pfam" id="PF13462"/>
    </source>
</evidence>
<evidence type="ECO:0000256" key="6">
    <source>
        <dbReference type="SAM" id="Phobius"/>
    </source>
</evidence>
<dbReference type="EMBL" id="CACRUO010000015">
    <property type="protein sequence ID" value="VYT72577.1"/>
    <property type="molecule type" value="Genomic_DNA"/>
</dbReference>
<evidence type="ECO:0000256" key="2">
    <source>
        <dbReference type="ARBA" id="ARBA00022729"/>
    </source>
</evidence>
<feature type="transmembrane region" description="Helical" evidence="6">
    <location>
        <begin position="12"/>
        <end position="34"/>
    </location>
</feature>
<gene>
    <name evidence="8" type="primary">bdbD_1</name>
    <name evidence="8" type="ORF">SSLFYP27_00482</name>
</gene>
<sequence length="224" mass="26219">MAENRPQNKMIKIIIASLFLVLILIMIISFVIYIQRDKENNELINKTPSINNREDKKVEIIVFGDYQCPFCKMYERKVFPKISKDYLETNKASYHFVNAQLLGKESEQASRASYAVYQTDKRKYWEFHKKLFDEQEDKKGLTMNRIDSLIESLGLPADKVKKIKLDYKSTNSQSFKASEEAKEIKDNFNVKQVPTVIINGKKVKNPYKYNEIKQVIEKEADKNG</sequence>
<keyword evidence="4" id="KW-1015">Disulfide bond</keyword>
<dbReference type="InterPro" id="IPR012336">
    <property type="entry name" value="Thioredoxin-like_fold"/>
</dbReference>
<dbReference type="RefSeq" id="WP_156666436.1">
    <property type="nucleotide sequence ID" value="NZ_CACRUO010000015.1"/>
</dbReference>
<evidence type="ECO:0000256" key="5">
    <source>
        <dbReference type="ARBA" id="ARBA00023284"/>
    </source>
</evidence>
<evidence type="ECO:0000256" key="1">
    <source>
        <dbReference type="ARBA" id="ARBA00005791"/>
    </source>
</evidence>
<dbReference type="Gene3D" id="3.40.30.10">
    <property type="entry name" value="Glutaredoxin"/>
    <property type="match status" value="1"/>
</dbReference>
<dbReference type="SUPFAM" id="SSF52833">
    <property type="entry name" value="Thioredoxin-like"/>
    <property type="match status" value="1"/>
</dbReference>
<dbReference type="PANTHER" id="PTHR13887">
    <property type="entry name" value="GLUTATHIONE S-TRANSFERASE KAPPA"/>
    <property type="match status" value="1"/>
</dbReference>
<accession>A0A6N2Z2W9</accession>
<comment type="similarity">
    <text evidence="1">Belongs to the thioredoxin family. DsbA subfamily.</text>
</comment>
<dbReference type="AlphaFoldDB" id="A0A6N2Z2W9"/>
<keyword evidence="3" id="KW-0560">Oxidoreductase</keyword>
<evidence type="ECO:0000313" key="8">
    <source>
        <dbReference type="EMBL" id="VYT72577.1"/>
    </source>
</evidence>
<keyword evidence="6" id="KW-1133">Transmembrane helix</keyword>
<organism evidence="8">
    <name type="scientific">Staphylococcus simulans</name>
    <dbReference type="NCBI Taxonomy" id="1286"/>
    <lineage>
        <taxon>Bacteria</taxon>
        <taxon>Bacillati</taxon>
        <taxon>Bacillota</taxon>
        <taxon>Bacilli</taxon>
        <taxon>Bacillales</taxon>
        <taxon>Staphylococcaceae</taxon>
        <taxon>Staphylococcus</taxon>
    </lineage>
</organism>
<keyword evidence="2" id="KW-0732">Signal</keyword>
<name>A0A6N2Z2W9_STASI</name>
<protein>
    <submittedName>
        <fullName evidence="8">Disulfide bond formation protein D</fullName>
    </submittedName>
</protein>
<reference evidence="8" key="1">
    <citation type="submission" date="2019-11" db="EMBL/GenBank/DDBJ databases">
        <authorList>
            <person name="Feng L."/>
        </authorList>
    </citation>
    <scope>NUCLEOTIDE SEQUENCE</scope>
    <source>
        <strain evidence="8">SsimulansLFYP27</strain>
    </source>
</reference>
<dbReference type="PANTHER" id="PTHR13887:SF14">
    <property type="entry name" value="DISULFIDE BOND FORMATION PROTEIN D"/>
    <property type="match status" value="1"/>
</dbReference>